<name>A0A386PN24_9SPIR</name>
<accession>A0A386PN24</accession>
<evidence type="ECO:0000259" key="1">
    <source>
        <dbReference type="Pfam" id="PF04466"/>
    </source>
</evidence>
<dbReference type="Proteomes" id="UP000275571">
    <property type="component" value="Plasmid lp32-A"/>
</dbReference>
<dbReference type="InterPro" id="IPR027417">
    <property type="entry name" value="P-loop_NTPase"/>
</dbReference>
<dbReference type="Pfam" id="PF04466">
    <property type="entry name" value="Terminase_3"/>
    <property type="match status" value="1"/>
</dbReference>
<dbReference type="KEGG" id="btur:DB313_05340"/>
<feature type="domain" description="Phage terminase large subunit N-terminal" evidence="1">
    <location>
        <begin position="15"/>
        <end position="160"/>
    </location>
</feature>
<dbReference type="EMBL" id="CP028886">
    <property type="protein sequence ID" value="AYE36924.1"/>
    <property type="molecule type" value="Genomic_DNA"/>
</dbReference>
<sequence>MPKFACLKYAYNKIRHKLIASSRGMCKTHNSARIWLEYLITEQVNDMIWFRYTESAVYDSFIKLFGSIIDKEGLEKYAKIRQNKHNELWKVRSPYTNSVPDFRDAFSPPALKGIEGKNKVLFDEATEFSNSSLLKLEGNIKREDRVEIWYCFNFGEVSRYTLYTFKYTIKYCTIRIGQFISSEYRFIKRIRK</sequence>
<geneLocation type="plasmid" evidence="3">
    <name>lp32-a</name>
</geneLocation>
<dbReference type="Gene3D" id="3.40.50.300">
    <property type="entry name" value="P-loop containing nucleotide triphosphate hydrolases"/>
    <property type="match status" value="1"/>
</dbReference>
<protein>
    <recommendedName>
        <fullName evidence="1">Phage terminase large subunit N-terminal domain-containing protein</fullName>
    </recommendedName>
</protein>
<dbReference type="RefSeq" id="WP_120104845.1">
    <property type="nucleotide sequence ID" value="NZ_CP028886.1"/>
</dbReference>
<evidence type="ECO:0000313" key="3">
    <source>
        <dbReference type="Proteomes" id="UP000275571"/>
    </source>
</evidence>
<dbReference type="InterPro" id="IPR035412">
    <property type="entry name" value="Terminase_L_N"/>
</dbReference>
<dbReference type="AlphaFoldDB" id="A0A386PN24"/>
<evidence type="ECO:0000313" key="2">
    <source>
        <dbReference type="EMBL" id="AYE36924.1"/>
    </source>
</evidence>
<reference evidence="2 3" key="1">
    <citation type="journal article" date="2018" name="Infect. Genet. Evol.">
        <title>Genome-wide analysis of Borrelia turcica and 'Candidatus Borrelia tachyglossi' shows relapsing fever-like genomes with unique genomic links to Lyme disease Borrelia.</title>
        <authorList>
            <person name="Gofton A.W."/>
            <person name="Margos G."/>
            <person name="Fingerle V."/>
            <person name="Hepner S."/>
            <person name="Loh S.M."/>
            <person name="Ryan U."/>
            <person name="Irwin P."/>
            <person name="Oskam C.L."/>
        </authorList>
    </citation>
    <scope>NUCLEOTIDE SEQUENCE [LARGE SCALE GENOMIC DNA]</scope>
    <source>
        <strain evidence="2 3">IST7</strain>
        <plasmid evidence="2">lp32-A</plasmid>
    </source>
</reference>
<organism evidence="2 3">
    <name type="scientific">Borrelia turcica IST7</name>
    <dbReference type="NCBI Taxonomy" id="1104446"/>
    <lineage>
        <taxon>Bacteria</taxon>
        <taxon>Pseudomonadati</taxon>
        <taxon>Spirochaetota</taxon>
        <taxon>Spirochaetia</taxon>
        <taxon>Spirochaetales</taxon>
        <taxon>Borreliaceae</taxon>
        <taxon>Borrelia</taxon>
    </lineage>
</organism>
<proteinExistence type="predicted"/>
<gene>
    <name evidence="2" type="ORF">DB313_05340</name>
</gene>
<keyword evidence="3" id="KW-1185">Reference proteome</keyword>
<keyword evidence="2" id="KW-0614">Plasmid</keyword>